<comment type="caution">
    <text evidence="2">The sequence shown here is derived from an EMBL/GenBank/DDBJ whole genome shotgun (WGS) entry which is preliminary data.</text>
</comment>
<evidence type="ECO:0000313" key="3">
    <source>
        <dbReference type="Proteomes" id="UP000283458"/>
    </source>
</evidence>
<feature type="compositionally biased region" description="Low complexity" evidence="1">
    <location>
        <begin position="45"/>
        <end position="54"/>
    </location>
</feature>
<organism evidence="2 3">
    <name type="scientific">Azospirillum cavernae</name>
    <dbReference type="NCBI Taxonomy" id="2320860"/>
    <lineage>
        <taxon>Bacteria</taxon>
        <taxon>Pseudomonadati</taxon>
        <taxon>Pseudomonadota</taxon>
        <taxon>Alphaproteobacteria</taxon>
        <taxon>Rhodospirillales</taxon>
        <taxon>Azospirillaceae</taxon>
        <taxon>Azospirillum</taxon>
    </lineage>
</organism>
<gene>
    <name evidence="2" type="ORF">D3877_25400</name>
</gene>
<dbReference type="Proteomes" id="UP000283458">
    <property type="component" value="Unassembled WGS sequence"/>
</dbReference>
<accession>A0A418VQ91</accession>
<evidence type="ECO:0000256" key="1">
    <source>
        <dbReference type="SAM" id="MobiDB-lite"/>
    </source>
</evidence>
<dbReference type="AlphaFoldDB" id="A0A418VQ91"/>
<feature type="region of interest" description="Disordered" evidence="1">
    <location>
        <begin position="45"/>
        <end position="75"/>
    </location>
</feature>
<keyword evidence="3" id="KW-1185">Reference proteome</keyword>
<sequence length="149" mass="15316">MRVMKQALLSPAPMIVWATRAGRESQQMVDWRIRDPLGDAAAKGGARALGRTLTGRGGAGRRVGRRKRRPSAVGPGSWIVPPVSAVCTAAKAWQIAQSVSFGVPAGASESGDVGLGARHRAASPNVVLPDVALSQRAAIASPAQFGASA</sequence>
<dbReference type="EMBL" id="QYUL01000004">
    <property type="protein sequence ID" value="RJF78426.1"/>
    <property type="molecule type" value="Genomic_DNA"/>
</dbReference>
<evidence type="ECO:0000313" key="2">
    <source>
        <dbReference type="EMBL" id="RJF78426.1"/>
    </source>
</evidence>
<reference evidence="2 3" key="1">
    <citation type="submission" date="2018-09" db="EMBL/GenBank/DDBJ databases">
        <authorList>
            <person name="Zhu H."/>
        </authorList>
    </citation>
    <scope>NUCLEOTIDE SEQUENCE [LARGE SCALE GENOMIC DNA]</scope>
    <source>
        <strain evidence="2 3">K2W22B-5</strain>
    </source>
</reference>
<protein>
    <submittedName>
        <fullName evidence="2">Uncharacterized protein</fullName>
    </submittedName>
</protein>
<name>A0A418VQ91_9PROT</name>
<proteinExistence type="predicted"/>